<accession>A0A9X1Y5B6</accession>
<dbReference type="Gene3D" id="3.60.20.40">
    <property type="match status" value="1"/>
</dbReference>
<reference evidence="1" key="1">
    <citation type="submission" date="2022-04" db="EMBL/GenBank/DDBJ databases">
        <title>Roseomonas acroporae sp. nov., isolated from coral Acropora digitifera.</title>
        <authorList>
            <person name="Sun H."/>
        </authorList>
    </citation>
    <scope>NUCLEOTIDE SEQUENCE</scope>
    <source>
        <strain evidence="1">NAR14</strain>
    </source>
</reference>
<dbReference type="AlphaFoldDB" id="A0A9X1Y5B6"/>
<protein>
    <submittedName>
        <fullName evidence="1">Gamma-glutamyltransferase family protein</fullName>
    </submittedName>
</protein>
<evidence type="ECO:0000313" key="1">
    <source>
        <dbReference type="EMBL" id="MCK8784504.1"/>
    </source>
</evidence>
<proteinExistence type="predicted"/>
<dbReference type="Pfam" id="PF01019">
    <property type="entry name" value="G_glu_transpept"/>
    <property type="match status" value="2"/>
</dbReference>
<dbReference type="RefSeq" id="WP_248666629.1">
    <property type="nucleotide sequence ID" value="NZ_JALPRX010000034.1"/>
</dbReference>
<organism evidence="1 2">
    <name type="scientific">Roseomonas acroporae</name>
    <dbReference type="NCBI Taxonomy" id="2937791"/>
    <lineage>
        <taxon>Bacteria</taxon>
        <taxon>Pseudomonadati</taxon>
        <taxon>Pseudomonadota</taxon>
        <taxon>Alphaproteobacteria</taxon>
        <taxon>Acetobacterales</taxon>
        <taxon>Roseomonadaceae</taxon>
        <taxon>Roseomonas</taxon>
    </lineage>
</organism>
<sequence length="469" mass="47524">MTAEARLRELALASGPRLVTAGHPAAAAAGVAAYAAGGNAFDAALAACFAEHVALPMKCGLAGDLVSIFRRSDGTVRTLVSVGGGALALGEGARMQRLGPCSVGVPGAPDGFATLHGFARLPLATIAAPALRMAETGVAWSRVGINYLRDSVALLERYSPGNPYLAGGMPKAGDLLRLPGLGALLRAFIRDGADLFAGEEGERVVAAVRAGGGFLSVEDLRRRHARLAPPLEATLPDGTVLRATPAPTGGPRLAAIVAEACGRPEALLPVIRAERLEAKRRGRLATDGGTSVVTAADAEGNAVVVVHSNSFPRFGSGVVLPSGLVLSNRPGRGFDLEAPPAAANAPAPGRVPLTTLHAWSLARDGELLLGATPGGINQLPWNAQSVLQLLAGPAGGADIAATVTSPRWALSEADELTAEPGAVLPAEAGARPVAAFANGSAQQIIHLRPGRLPESAADPRSIALALAAY</sequence>
<dbReference type="PRINTS" id="PR01210">
    <property type="entry name" value="GGTRANSPTASE"/>
</dbReference>
<dbReference type="InterPro" id="IPR052896">
    <property type="entry name" value="GGT-like_enzyme"/>
</dbReference>
<name>A0A9X1Y5B6_9PROT</name>
<dbReference type="Proteomes" id="UP001139516">
    <property type="component" value="Unassembled WGS sequence"/>
</dbReference>
<dbReference type="PANTHER" id="PTHR43881">
    <property type="entry name" value="GAMMA-GLUTAMYLTRANSPEPTIDASE (AFU_ORTHOLOGUE AFUA_4G13580)"/>
    <property type="match status" value="1"/>
</dbReference>
<comment type="caution">
    <text evidence="1">The sequence shown here is derived from an EMBL/GenBank/DDBJ whole genome shotgun (WGS) entry which is preliminary data.</text>
</comment>
<dbReference type="InterPro" id="IPR029055">
    <property type="entry name" value="Ntn_hydrolases_N"/>
</dbReference>
<dbReference type="InterPro" id="IPR043137">
    <property type="entry name" value="GGT_ssub_C"/>
</dbReference>
<dbReference type="EMBL" id="JALPRX010000034">
    <property type="protein sequence ID" value="MCK8784504.1"/>
    <property type="molecule type" value="Genomic_DNA"/>
</dbReference>
<dbReference type="PANTHER" id="PTHR43881:SF1">
    <property type="entry name" value="GAMMA-GLUTAMYLTRANSPEPTIDASE (AFU_ORTHOLOGUE AFUA_4G13580)"/>
    <property type="match status" value="1"/>
</dbReference>
<evidence type="ECO:0000313" key="2">
    <source>
        <dbReference type="Proteomes" id="UP001139516"/>
    </source>
</evidence>
<dbReference type="SUPFAM" id="SSF56235">
    <property type="entry name" value="N-terminal nucleophile aminohydrolases (Ntn hydrolases)"/>
    <property type="match status" value="1"/>
</dbReference>
<gene>
    <name evidence="1" type="ORF">M0638_08940</name>
</gene>
<keyword evidence="2" id="KW-1185">Reference proteome</keyword>